<evidence type="ECO:0000313" key="1">
    <source>
        <dbReference type="EMBL" id="KAI4823536.1"/>
    </source>
</evidence>
<comment type="caution">
    <text evidence="1">The sequence shown here is derived from an EMBL/GenBank/DDBJ whole genome shotgun (WGS) entry which is preliminary data.</text>
</comment>
<organism evidence="1 2">
    <name type="scientific">Chaenocephalus aceratus</name>
    <name type="common">Blackfin icefish</name>
    <name type="synonym">Chaenichthys aceratus</name>
    <dbReference type="NCBI Taxonomy" id="36190"/>
    <lineage>
        <taxon>Eukaryota</taxon>
        <taxon>Metazoa</taxon>
        <taxon>Chordata</taxon>
        <taxon>Craniata</taxon>
        <taxon>Vertebrata</taxon>
        <taxon>Euteleostomi</taxon>
        <taxon>Actinopterygii</taxon>
        <taxon>Neopterygii</taxon>
        <taxon>Teleostei</taxon>
        <taxon>Neoteleostei</taxon>
        <taxon>Acanthomorphata</taxon>
        <taxon>Eupercaria</taxon>
        <taxon>Perciformes</taxon>
        <taxon>Notothenioidei</taxon>
        <taxon>Channichthyidae</taxon>
        <taxon>Chaenocephalus</taxon>
    </lineage>
</organism>
<dbReference type="EMBL" id="CM043791">
    <property type="protein sequence ID" value="KAI4823536.1"/>
    <property type="molecule type" value="Genomic_DNA"/>
</dbReference>
<reference evidence="1" key="1">
    <citation type="submission" date="2022-05" db="EMBL/GenBank/DDBJ databases">
        <title>Chromosome-level genome of Chaenocephalus aceratus.</title>
        <authorList>
            <person name="Park H."/>
        </authorList>
    </citation>
    <scope>NUCLEOTIDE SEQUENCE</scope>
    <source>
        <strain evidence="1">KU_202001</strain>
    </source>
</reference>
<sequence>MSAEKGGTEGKGERRDEKEVTISGLFLPVSPLLKYSEEKHRQGFWTASAHNAELAHMPRSRLNRIFAVSPFRLLQMAPGSRSHGEYMPGFVADLHQHHRWRGDRRENSVGCFSMEYAGSSLSESCCLSLHFLSKATYLTPPLQSYYACSSITLLTTSDTVEMSDDMLLH</sequence>
<accession>A0ACB9X9J2</accession>
<proteinExistence type="predicted"/>
<protein>
    <submittedName>
        <fullName evidence="1">Uncharacterized protein</fullName>
    </submittedName>
</protein>
<gene>
    <name evidence="1" type="ORF">KUCAC02_012118</name>
</gene>
<keyword evidence="2" id="KW-1185">Reference proteome</keyword>
<evidence type="ECO:0000313" key="2">
    <source>
        <dbReference type="Proteomes" id="UP001057452"/>
    </source>
</evidence>
<name>A0ACB9X9J2_CHAAC</name>
<dbReference type="Proteomes" id="UP001057452">
    <property type="component" value="Chromosome 7"/>
</dbReference>